<feature type="domain" description="DUF1559" evidence="1">
    <location>
        <begin position="41"/>
        <end position="328"/>
    </location>
</feature>
<dbReference type="EMBL" id="CP036261">
    <property type="protein sequence ID" value="QDS89427.1"/>
    <property type="molecule type" value="Genomic_DNA"/>
</dbReference>
<dbReference type="InterPro" id="IPR012902">
    <property type="entry name" value="N_methyl_site"/>
</dbReference>
<dbReference type="InterPro" id="IPR027558">
    <property type="entry name" value="Pre_pil_HX9DG_C"/>
</dbReference>
<evidence type="ECO:0000259" key="1">
    <source>
        <dbReference type="Pfam" id="PF07596"/>
    </source>
</evidence>
<dbReference type="RefSeq" id="WP_145347140.1">
    <property type="nucleotide sequence ID" value="NZ_CP036261.1"/>
</dbReference>
<dbReference type="NCBIfam" id="TIGR02532">
    <property type="entry name" value="IV_pilin_GFxxxE"/>
    <property type="match status" value="1"/>
</dbReference>
<organism evidence="2 3">
    <name type="scientific">Rosistilla ulvae</name>
    <dbReference type="NCBI Taxonomy" id="1930277"/>
    <lineage>
        <taxon>Bacteria</taxon>
        <taxon>Pseudomonadati</taxon>
        <taxon>Planctomycetota</taxon>
        <taxon>Planctomycetia</taxon>
        <taxon>Pirellulales</taxon>
        <taxon>Pirellulaceae</taxon>
        <taxon>Rosistilla</taxon>
    </lineage>
</organism>
<dbReference type="OrthoDB" id="261883at2"/>
<sequence length="354" mass="37738">MWLLHWSGSRNNRRRGFTLVELLVVIAIIGILVGLLLPAVQAAREAARRMQCSNNLKQLGLAGLNHESTYGTVPASLLAEIGPAPGSSGNPGYPYPGIVHSWAVQFLPYMEQNTLFEQYDMKYPWFSSPSTVPGTPDNLAVTQQVVSAFLCPSTPGGSDRTCSGSFTFGAPFPFEEMAVTDYATNSSINPSSITFFGYPSGLTQFDLFSAMKPSLKGQGITAALGTPNTNPNKIGFLDGTSNTILLSESAGRPDFYIDRKMQTGKRSDGGWGHHENDYGLDGAIAGTDSGPGNCVINCHNNNETYSFHPGGANHGFADGSVRFISETTSAQVYAALVTANGGSMTAAEVSPWQE</sequence>
<proteinExistence type="predicted"/>
<dbReference type="Pfam" id="PF07963">
    <property type="entry name" value="N_methyl"/>
    <property type="match status" value="1"/>
</dbReference>
<dbReference type="Pfam" id="PF07596">
    <property type="entry name" value="SBP_bac_10"/>
    <property type="match status" value="1"/>
</dbReference>
<accession>A0A517M3H8</accession>
<gene>
    <name evidence="2" type="ORF">EC9_36270</name>
</gene>
<evidence type="ECO:0000313" key="3">
    <source>
        <dbReference type="Proteomes" id="UP000319557"/>
    </source>
</evidence>
<dbReference type="AlphaFoldDB" id="A0A517M3H8"/>
<dbReference type="PROSITE" id="PS00409">
    <property type="entry name" value="PROKAR_NTER_METHYL"/>
    <property type="match status" value="1"/>
</dbReference>
<dbReference type="Proteomes" id="UP000319557">
    <property type="component" value="Chromosome"/>
</dbReference>
<protein>
    <submittedName>
        <fullName evidence="2">Putative major pilin subunit</fullName>
    </submittedName>
</protein>
<dbReference type="InterPro" id="IPR045584">
    <property type="entry name" value="Pilin-like"/>
</dbReference>
<dbReference type="InterPro" id="IPR011453">
    <property type="entry name" value="DUF1559"/>
</dbReference>
<dbReference type="NCBIfam" id="TIGR04294">
    <property type="entry name" value="pre_pil_HX9DG"/>
    <property type="match status" value="1"/>
</dbReference>
<reference evidence="2 3" key="1">
    <citation type="submission" date="2019-02" db="EMBL/GenBank/DDBJ databases">
        <title>Deep-cultivation of Planctomycetes and their phenomic and genomic characterization uncovers novel biology.</title>
        <authorList>
            <person name="Wiegand S."/>
            <person name="Jogler M."/>
            <person name="Boedeker C."/>
            <person name="Pinto D."/>
            <person name="Vollmers J."/>
            <person name="Rivas-Marin E."/>
            <person name="Kohn T."/>
            <person name="Peeters S.H."/>
            <person name="Heuer A."/>
            <person name="Rast P."/>
            <person name="Oberbeckmann S."/>
            <person name="Bunk B."/>
            <person name="Jeske O."/>
            <person name="Meyerdierks A."/>
            <person name="Storesund J.E."/>
            <person name="Kallscheuer N."/>
            <person name="Luecker S."/>
            <person name="Lage O.M."/>
            <person name="Pohl T."/>
            <person name="Merkel B.J."/>
            <person name="Hornburger P."/>
            <person name="Mueller R.-W."/>
            <person name="Bruemmer F."/>
            <person name="Labrenz M."/>
            <person name="Spormann A.M."/>
            <person name="Op den Camp H."/>
            <person name="Overmann J."/>
            <person name="Amann R."/>
            <person name="Jetten M.S.M."/>
            <person name="Mascher T."/>
            <person name="Medema M.H."/>
            <person name="Devos D.P."/>
            <person name="Kaster A.-K."/>
            <person name="Ovreas L."/>
            <person name="Rohde M."/>
            <person name="Galperin M.Y."/>
            <person name="Jogler C."/>
        </authorList>
    </citation>
    <scope>NUCLEOTIDE SEQUENCE [LARGE SCALE GENOMIC DNA]</scope>
    <source>
        <strain evidence="2 3">EC9</strain>
    </source>
</reference>
<dbReference type="PANTHER" id="PTHR30093:SF2">
    <property type="entry name" value="TYPE II SECRETION SYSTEM PROTEIN H"/>
    <property type="match status" value="1"/>
</dbReference>
<keyword evidence="3" id="KW-1185">Reference proteome</keyword>
<dbReference type="PANTHER" id="PTHR30093">
    <property type="entry name" value="GENERAL SECRETION PATHWAY PROTEIN G"/>
    <property type="match status" value="1"/>
</dbReference>
<evidence type="ECO:0000313" key="2">
    <source>
        <dbReference type="EMBL" id="QDS89427.1"/>
    </source>
</evidence>
<dbReference type="Gene3D" id="3.30.700.10">
    <property type="entry name" value="Glycoprotein, Type 4 Pilin"/>
    <property type="match status" value="1"/>
</dbReference>
<dbReference type="KEGG" id="ruv:EC9_36270"/>
<dbReference type="SUPFAM" id="SSF54523">
    <property type="entry name" value="Pili subunits"/>
    <property type="match status" value="1"/>
</dbReference>
<name>A0A517M3H8_9BACT</name>